<gene>
    <name evidence="5" type="ORF">G4Z16_25330</name>
</gene>
<keyword evidence="3" id="KW-0446">Lipid-binding</keyword>
<dbReference type="EMBL" id="CP048882">
    <property type="protein sequence ID" value="QPP09183.1"/>
    <property type="molecule type" value="Genomic_DNA"/>
</dbReference>
<comment type="subcellular location">
    <subcellularLocation>
        <location evidence="1">Golgi apparatus membrane</location>
        <topology evidence="1">Peripheral membrane protein</topology>
        <orientation evidence="1">Cytoplasmic side</orientation>
    </subcellularLocation>
</comment>
<dbReference type="InterPro" id="IPR008628">
    <property type="entry name" value="GPP34-like"/>
</dbReference>
<evidence type="ECO:0000256" key="1">
    <source>
        <dbReference type="ARBA" id="ARBA00004255"/>
    </source>
</evidence>
<dbReference type="KEGG" id="sbat:G4Z16_25330"/>
<evidence type="ECO:0000256" key="4">
    <source>
        <dbReference type="ARBA" id="ARBA00023136"/>
    </source>
</evidence>
<proteinExistence type="predicted"/>
<evidence type="ECO:0000313" key="5">
    <source>
        <dbReference type="EMBL" id="QPP09183.1"/>
    </source>
</evidence>
<accession>A0A7T1TA69</accession>
<sequence length="220" mass="23585">MTLDEQVVLLSIDARGRFPEPWRTDCAAAGAVLLELALAGRLDVDDHKVVVADRTPVGSAVLDDVLAVLAAREKRATAQSWVRELRKSVRGKALDRLRERGTVGEEVSRTLGLFTTRRYPTLDSSVEVALRDRLDGVVLRGETPDERTVGLAVVLSAAGLYECAFPGVPARDVERRTAKLARDNWAAPAVRRALEAMQYELVAVVGAATVGAATVGAGTS</sequence>
<reference evidence="6" key="1">
    <citation type="submission" date="2020-02" db="EMBL/GenBank/DDBJ databases">
        <title>Streptomyces sp. ASO4wet.</title>
        <authorList>
            <person name="Risdian C."/>
            <person name="Landwehr W."/>
            <person name="Schupp P."/>
            <person name="Wink J."/>
        </authorList>
    </citation>
    <scope>NUCLEOTIDE SEQUENCE [LARGE SCALE GENOMIC DNA]</scope>
    <source>
        <strain evidence="6">ASO4wet</strain>
    </source>
</reference>
<dbReference type="GO" id="GO:0012505">
    <property type="term" value="C:endomembrane system"/>
    <property type="evidence" value="ECO:0007669"/>
    <property type="project" value="UniProtKB-ARBA"/>
</dbReference>
<dbReference type="GO" id="GO:0070273">
    <property type="term" value="F:phosphatidylinositol-4-phosphate binding"/>
    <property type="evidence" value="ECO:0007669"/>
    <property type="project" value="InterPro"/>
</dbReference>
<dbReference type="GO" id="GO:0005737">
    <property type="term" value="C:cytoplasm"/>
    <property type="evidence" value="ECO:0007669"/>
    <property type="project" value="UniProtKB-ARBA"/>
</dbReference>
<keyword evidence="6" id="KW-1185">Reference proteome</keyword>
<evidence type="ECO:0000256" key="2">
    <source>
        <dbReference type="ARBA" id="ARBA00023034"/>
    </source>
</evidence>
<evidence type="ECO:0000313" key="6">
    <source>
        <dbReference type="Proteomes" id="UP000595046"/>
    </source>
</evidence>
<keyword evidence="4" id="KW-0472">Membrane</keyword>
<evidence type="ECO:0000256" key="3">
    <source>
        <dbReference type="ARBA" id="ARBA00023121"/>
    </source>
</evidence>
<dbReference type="RefSeq" id="WP_197352957.1">
    <property type="nucleotide sequence ID" value="NZ_CP048882.1"/>
</dbReference>
<dbReference type="Gene3D" id="1.10.3630.10">
    <property type="entry name" value="yeast vps74-n-term truncation variant domain like"/>
    <property type="match status" value="1"/>
</dbReference>
<dbReference type="AlphaFoldDB" id="A0A7T1TA69"/>
<protein>
    <submittedName>
        <fullName evidence="5">GPP34 family phosphoprotein</fullName>
    </submittedName>
</protein>
<dbReference type="Proteomes" id="UP000595046">
    <property type="component" value="Chromosome"/>
</dbReference>
<organism evidence="5 6">
    <name type="scientific">Streptomyces bathyalis</name>
    <dbReference type="NCBI Taxonomy" id="2710756"/>
    <lineage>
        <taxon>Bacteria</taxon>
        <taxon>Bacillati</taxon>
        <taxon>Actinomycetota</taxon>
        <taxon>Actinomycetes</taxon>
        <taxon>Kitasatosporales</taxon>
        <taxon>Streptomycetaceae</taxon>
        <taxon>Streptomyces</taxon>
    </lineage>
</organism>
<name>A0A7T1TA69_9ACTN</name>
<dbReference type="InterPro" id="IPR038261">
    <property type="entry name" value="GPP34-like_sf"/>
</dbReference>
<keyword evidence="2" id="KW-0333">Golgi apparatus</keyword>
<dbReference type="Pfam" id="PF05719">
    <property type="entry name" value="GPP34"/>
    <property type="match status" value="1"/>
</dbReference>